<dbReference type="RefSeq" id="WP_109697037.1">
    <property type="nucleotide sequence ID" value="NZ_QGDD01000011.1"/>
</dbReference>
<keyword evidence="2" id="KW-1133">Transmembrane helix</keyword>
<feature type="transmembrane region" description="Helical" evidence="2">
    <location>
        <begin position="53"/>
        <end position="74"/>
    </location>
</feature>
<gene>
    <name evidence="3" type="ORF">DJ010_19830</name>
</gene>
<evidence type="ECO:0000256" key="1">
    <source>
        <dbReference type="SAM" id="MobiDB-lite"/>
    </source>
</evidence>
<keyword evidence="2" id="KW-0812">Transmembrane</keyword>
<name>A0A316TCU2_9ACTN</name>
<dbReference type="EMBL" id="QGDD01000011">
    <property type="protein sequence ID" value="PWN01105.1"/>
    <property type="molecule type" value="Genomic_DNA"/>
</dbReference>
<dbReference type="OrthoDB" id="10008285at2"/>
<feature type="region of interest" description="Disordered" evidence="1">
    <location>
        <begin position="1"/>
        <end position="25"/>
    </location>
</feature>
<sequence>MSDDRKDAGPDPLSGKDPHPREQIDVWPLHDARQELLEEIVSQAGESPARRRVLLSTAGIAAALALVVGGAWAVTNDGSDGSGGDRDDAQVAASSDGPGPSDEASDPTGSTESPESTEPTTEVTATETAKPTKEPRRRDDVRRTGVRIGDVRTLRECLTDIKTLDRNDELTRLDKVLKRGKHHWKLYVVRKGRKAIAIGEDCKWIRVVPEKPRQRG</sequence>
<evidence type="ECO:0000313" key="3">
    <source>
        <dbReference type="EMBL" id="PWN01105.1"/>
    </source>
</evidence>
<feature type="region of interest" description="Disordered" evidence="1">
    <location>
        <begin position="78"/>
        <end position="144"/>
    </location>
</feature>
<dbReference type="AlphaFoldDB" id="A0A316TCU2"/>
<reference evidence="3 4" key="1">
    <citation type="submission" date="2018-05" db="EMBL/GenBank/DDBJ databases">
        <title>Nocardioides silvaticus genome.</title>
        <authorList>
            <person name="Li C."/>
            <person name="Wang G."/>
        </authorList>
    </citation>
    <scope>NUCLEOTIDE SEQUENCE [LARGE SCALE GENOMIC DNA]</scope>
    <source>
        <strain evidence="3 4">CCTCC AB 2018079</strain>
    </source>
</reference>
<keyword evidence="4" id="KW-1185">Reference proteome</keyword>
<dbReference type="PROSITE" id="PS51318">
    <property type="entry name" value="TAT"/>
    <property type="match status" value="1"/>
</dbReference>
<organism evidence="3 4">
    <name type="scientific">Nocardioides silvaticus</name>
    <dbReference type="NCBI Taxonomy" id="2201891"/>
    <lineage>
        <taxon>Bacteria</taxon>
        <taxon>Bacillati</taxon>
        <taxon>Actinomycetota</taxon>
        <taxon>Actinomycetes</taxon>
        <taxon>Propionibacteriales</taxon>
        <taxon>Nocardioidaceae</taxon>
        <taxon>Nocardioides</taxon>
    </lineage>
</organism>
<accession>A0A316TCU2</accession>
<dbReference type="InterPro" id="IPR006311">
    <property type="entry name" value="TAT_signal"/>
</dbReference>
<protein>
    <submittedName>
        <fullName evidence="3">Uncharacterized protein</fullName>
    </submittedName>
</protein>
<evidence type="ECO:0000313" key="4">
    <source>
        <dbReference type="Proteomes" id="UP000245507"/>
    </source>
</evidence>
<proteinExistence type="predicted"/>
<dbReference type="Proteomes" id="UP000245507">
    <property type="component" value="Unassembled WGS sequence"/>
</dbReference>
<keyword evidence="2" id="KW-0472">Membrane</keyword>
<evidence type="ECO:0000256" key="2">
    <source>
        <dbReference type="SAM" id="Phobius"/>
    </source>
</evidence>
<feature type="compositionally biased region" description="Low complexity" evidence="1">
    <location>
        <begin position="107"/>
        <end position="129"/>
    </location>
</feature>
<feature type="compositionally biased region" description="Basic and acidic residues" evidence="1">
    <location>
        <begin position="130"/>
        <end position="144"/>
    </location>
</feature>
<comment type="caution">
    <text evidence="3">The sequence shown here is derived from an EMBL/GenBank/DDBJ whole genome shotgun (WGS) entry which is preliminary data.</text>
</comment>